<keyword evidence="1" id="KW-0812">Transmembrane</keyword>
<sequence>MQTIKMFVSVMISGLIVRCCAVPTSDDVQLRLEGVRGDVPSKLVASGQEIPIYTGLYTAIQHYTLLYIVILFYILAI</sequence>
<dbReference type="EMBL" id="JGZT01000007">
    <property type="protein sequence ID" value="KFJ02038.1"/>
    <property type="molecule type" value="Genomic_DNA"/>
</dbReference>
<reference evidence="2 3" key="1">
    <citation type="submission" date="2014-03" db="EMBL/GenBank/DDBJ databases">
        <title>Genomics of Bifidobacteria.</title>
        <authorList>
            <person name="Ventura M."/>
            <person name="Milani C."/>
            <person name="Lugli G.A."/>
        </authorList>
    </citation>
    <scope>NUCLEOTIDE SEQUENCE [LARGE SCALE GENOMIC DNA]</scope>
    <source>
        <strain evidence="2 3">LMG 21395</strain>
    </source>
</reference>
<comment type="caution">
    <text evidence="2">The sequence shown here is derived from an EMBL/GenBank/DDBJ whole genome shotgun (WGS) entry which is preliminary data.</text>
</comment>
<evidence type="ECO:0000313" key="3">
    <source>
        <dbReference type="Proteomes" id="UP000029003"/>
    </source>
</evidence>
<accession>A0A087E2N7</accession>
<dbReference type="AlphaFoldDB" id="A0A087E2N7"/>
<evidence type="ECO:0000256" key="1">
    <source>
        <dbReference type="SAM" id="Phobius"/>
    </source>
</evidence>
<protein>
    <submittedName>
        <fullName evidence="2">Uncharacterized protein</fullName>
    </submittedName>
</protein>
<name>A0A087E2N7_9BIFI</name>
<keyword evidence="1" id="KW-0472">Membrane</keyword>
<keyword evidence="1" id="KW-1133">Transmembrane helix</keyword>
<feature type="transmembrane region" description="Helical" evidence="1">
    <location>
        <begin position="50"/>
        <end position="76"/>
    </location>
</feature>
<dbReference type="Proteomes" id="UP000029003">
    <property type="component" value="Unassembled WGS sequence"/>
</dbReference>
<gene>
    <name evidence="2" type="ORF">THER5_0212</name>
</gene>
<organism evidence="2 3">
    <name type="scientific">Bifidobacterium thermacidophilum subsp. thermacidophilum</name>
    <dbReference type="NCBI Taxonomy" id="79262"/>
    <lineage>
        <taxon>Bacteria</taxon>
        <taxon>Bacillati</taxon>
        <taxon>Actinomycetota</taxon>
        <taxon>Actinomycetes</taxon>
        <taxon>Bifidobacteriales</taxon>
        <taxon>Bifidobacteriaceae</taxon>
        <taxon>Bifidobacterium</taxon>
    </lineage>
</organism>
<evidence type="ECO:0000313" key="2">
    <source>
        <dbReference type="EMBL" id="KFJ02038.1"/>
    </source>
</evidence>
<proteinExistence type="predicted"/>